<accession>A0A9P6WCX1</accession>
<evidence type="ECO:0000256" key="1">
    <source>
        <dbReference type="SAM" id="Phobius"/>
    </source>
</evidence>
<keyword evidence="1" id="KW-1133">Transmembrane helix</keyword>
<dbReference type="EMBL" id="PUHR01000036">
    <property type="protein sequence ID" value="KAG0669657.1"/>
    <property type="molecule type" value="Genomic_DNA"/>
</dbReference>
<keyword evidence="1" id="KW-0812">Transmembrane</keyword>
<dbReference type="Proteomes" id="UP000750334">
    <property type="component" value="Unassembled WGS sequence"/>
</dbReference>
<name>A0A9P6WCX1_MAUEX</name>
<gene>
    <name evidence="2" type="ORF">C6P45_003484</name>
</gene>
<dbReference type="AlphaFoldDB" id="A0A9P6WCX1"/>
<feature type="transmembrane region" description="Helical" evidence="1">
    <location>
        <begin position="83"/>
        <end position="104"/>
    </location>
</feature>
<reference evidence="2 3" key="1">
    <citation type="submission" date="2020-11" db="EMBL/GenBank/DDBJ databases">
        <title>Kefir isolates.</title>
        <authorList>
            <person name="Marcisauskas S."/>
            <person name="Kim Y."/>
            <person name="Blasche S."/>
        </authorList>
    </citation>
    <scope>NUCLEOTIDE SEQUENCE [LARGE SCALE GENOMIC DNA]</scope>
    <source>
        <strain evidence="2 3">OG2</strain>
    </source>
</reference>
<feature type="transmembrane region" description="Helical" evidence="1">
    <location>
        <begin position="43"/>
        <end position="71"/>
    </location>
</feature>
<evidence type="ECO:0000313" key="2">
    <source>
        <dbReference type="EMBL" id="KAG0669657.1"/>
    </source>
</evidence>
<protein>
    <submittedName>
        <fullName evidence="2">Uncharacterized protein</fullName>
    </submittedName>
</protein>
<sequence length="131" mass="14941">MSILVNGAEDRVFGNGPFKAYPMVSANVYARFKQLKSSIRPKLVVIGCLTAFSSFIIFLLGVCIVIQYRTIRLDRHLEMFKKLCIIALSILGIVQVIRLIAWLFDHWNGTYNGSINNANNSRRRGYSRLRT</sequence>
<dbReference type="OrthoDB" id="4064992at2759"/>
<keyword evidence="1" id="KW-0472">Membrane</keyword>
<comment type="caution">
    <text evidence="2">The sequence shown here is derived from an EMBL/GenBank/DDBJ whole genome shotgun (WGS) entry which is preliminary data.</text>
</comment>
<keyword evidence="3" id="KW-1185">Reference proteome</keyword>
<proteinExistence type="predicted"/>
<evidence type="ECO:0000313" key="3">
    <source>
        <dbReference type="Proteomes" id="UP000750334"/>
    </source>
</evidence>
<organism evidence="2 3">
    <name type="scientific">Maudiozyma exigua</name>
    <name type="common">Yeast</name>
    <name type="synonym">Kazachstania exigua</name>
    <dbReference type="NCBI Taxonomy" id="34358"/>
    <lineage>
        <taxon>Eukaryota</taxon>
        <taxon>Fungi</taxon>
        <taxon>Dikarya</taxon>
        <taxon>Ascomycota</taxon>
        <taxon>Saccharomycotina</taxon>
        <taxon>Saccharomycetes</taxon>
        <taxon>Saccharomycetales</taxon>
        <taxon>Saccharomycetaceae</taxon>
        <taxon>Maudiozyma</taxon>
    </lineage>
</organism>